<dbReference type="InterPro" id="IPR011009">
    <property type="entry name" value="Kinase-like_dom_sf"/>
</dbReference>
<reference evidence="2" key="1">
    <citation type="submission" date="2022-11" db="UniProtKB">
        <authorList>
            <consortium name="WormBaseParasite"/>
        </authorList>
    </citation>
    <scope>IDENTIFICATION</scope>
</reference>
<evidence type="ECO:0000313" key="2">
    <source>
        <dbReference type="WBParaSite" id="PEQ_0000179301-mRNA-1"/>
    </source>
</evidence>
<dbReference type="Proteomes" id="UP000887564">
    <property type="component" value="Unplaced"/>
</dbReference>
<evidence type="ECO:0000313" key="1">
    <source>
        <dbReference type="Proteomes" id="UP000887564"/>
    </source>
</evidence>
<dbReference type="Gene3D" id="1.10.510.10">
    <property type="entry name" value="Transferase(Phosphotransferase) domain 1"/>
    <property type="match status" value="1"/>
</dbReference>
<accession>A0A914R6A2</accession>
<keyword evidence="1" id="KW-1185">Reference proteome</keyword>
<dbReference type="SUPFAM" id="SSF56112">
    <property type="entry name" value="Protein kinase-like (PK-like)"/>
    <property type="match status" value="1"/>
</dbReference>
<dbReference type="Gene3D" id="3.30.200.20">
    <property type="entry name" value="Phosphorylase Kinase, domain 1"/>
    <property type="match status" value="1"/>
</dbReference>
<dbReference type="AlphaFoldDB" id="A0A914R6A2"/>
<proteinExistence type="predicted"/>
<protein>
    <submittedName>
        <fullName evidence="2">Uncharacterized protein</fullName>
    </submittedName>
</protein>
<name>A0A914R6A2_PAREQ</name>
<dbReference type="WBParaSite" id="PEQ_0000179301-mRNA-1">
    <property type="protein sequence ID" value="PEQ_0000179301-mRNA-1"/>
    <property type="gene ID" value="PEQ_0000179301"/>
</dbReference>
<sequence length="89" mass="10497">MKLPSIFLAYIIALSGQNIAGEIRRSVIYHNHIVMLQIDPEKRISIDEAVQHPYVKLWFIDSEWNAPLPENRYDPQNDLVERPIEQWRG</sequence>
<organism evidence="1 2">
    <name type="scientific">Parascaris equorum</name>
    <name type="common">Equine roundworm</name>
    <dbReference type="NCBI Taxonomy" id="6256"/>
    <lineage>
        <taxon>Eukaryota</taxon>
        <taxon>Metazoa</taxon>
        <taxon>Ecdysozoa</taxon>
        <taxon>Nematoda</taxon>
        <taxon>Chromadorea</taxon>
        <taxon>Rhabditida</taxon>
        <taxon>Spirurina</taxon>
        <taxon>Ascaridomorpha</taxon>
        <taxon>Ascaridoidea</taxon>
        <taxon>Ascarididae</taxon>
        <taxon>Parascaris</taxon>
    </lineage>
</organism>